<feature type="transmembrane region" description="Helical" evidence="1">
    <location>
        <begin position="362"/>
        <end position="380"/>
    </location>
</feature>
<dbReference type="RefSeq" id="WP_066412460.1">
    <property type="nucleotide sequence ID" value="NZ_CP018866.1"/>
</dbReference>
<dbReference type="InterPro" id="IPR013491">
    <property type="entry name" value="Tape_meas_N"/>
</dbReference>
<evidence type="ECO:0000313" key="4">
    <source>
        <dbReference type="Proteomes" id="UP000215224"/>
    </source>
</evidence>
<dbReference type="PANTHER" id="PTHR37813:SF1">
    <property type="entry name" value="FELS-2 PROPHAGE PROTEIN"/>
    <property type="match status" value="1"/>
</dbReference>
<dbReference type="InterPro" id="IPR016024">
    <property type="entry name" value="ARM-type_fold"/>
</dbReference>
<dbReference type="PANTHER" id="PTHR37813">
    <property type="entry name" value="FELS-2 PROPHAGE PROTEIN"/>
    <property type="match status" value="1"/>
</dbReference>
<evidence type="ECO:0000256" key="1">
    <source>
        <dbReference type="SAM" id="Phobius"/>
    </source>
</evidence>
<protein>
    <recommendedName>
        <fullName evidence="2">Tape measure protein N-terminal domain-containing protein</fullName>
    </recommendedName>
</protein>
<dbReference type="AlphaFoldDB" id="A0A223KU28"/>
<dbReference type="SUPFAM" id="SSF48371">
    <property type="entry name" value="ARM repeat"/>
    <property type="match status" value="1"/>
</dbReference>
<name>A0A223KU28_9BACI</name>
<dbReference type="EMBL" id="CP018866">
    <property type="protein sequence ID" value="AST93001.1"/>
    <property type="molecule type" value="Genomic_DNA"/>
</dbReference>
<dbReference type="KEGG" id="bcoh:BC6307_17900"/>
<keyword evidence="1" id="KW-1133">Transmembrane helix</keyword>
<proteinExistence type="predicted"/>
<evidence type="ECO:0000259" key="2">
    <source>
        <dbReference type="Pfam" id="PF20155"/>
    </source>
</evidence>
<reference evidence="3 4" key="1">
    <citation type="submission" date="2016-12" db="EMBL/GenBank/DDBJ databases">
        <title>The whole genome sequencing and assembly of Bacillus cohnii DSM 6307T strain.</title>
        <authorList>
            <person name="Lee Y.-J."/>
            <person name="Yi H."/>
            <person name="Bahn Y.-S."/>
            <person name="Kim J.F."/>
            <person name="Lee D.-W."/>
        </authorList>
    </citation>
    <scope>NUCLEOTIDE SEQUENCE [LARGE SCALE GENOMIC DNA]</scope>
    <source>
        <strain evidence="3 4">DSM 6307</strain>
    </source>
</reference>
<feature type="transmembrane region" description="Helical" evidence="1">
    <location>
        <begin position="315"/>
        <end position="336"/>
    </location>
</feature>
<organism evidence="3 4">
    <name type="scientific">Sutcliffiella cohnii</name>
    <dbReference type="NCBI Taxonomy" id="33932"/>
    <lineage>
        <taxon>Bacteria</taxon>
        <taxon>Bacillati</taxon>
        <taxon>Bacillota</taxon>
        <taxon>Bacilli</taxon>
        <taxon>Bacillales</taxon>
        <taxon>Bacillaceae</taxon>
        <taxon>Sutcliffiella</taxon>
    </lineage>
</organism>
<keyword evidence="4" id="KW-1185">Reference proteome</keyword>
<dbReference type="STRING" id="1314751.GCA_001591425_00814"/>
<accession>A0A223KU28</accession>
<sequence length="772" mass="84287">MADGRVVIDVLLDDGTVAKGVADLDKQLGGLQSSGEKASLGIGKIVTALGLVALGAKAIGLVRDSINTAFGRIDTLESFERVMTAITGSTEETILALERTREAVVGTAYGLDIAAKGVQDFVTRGVSVDKATQRLAAWGDAVAFYGNGSNEQLANVMDALAKMTTSGKVGMDQLNRLFDAGIDAVGMYAKATGRDAAQVQKDLSAGKITSEEFIDVVSTAMMEGTNGVLKIAGAAKEAGASWGASFANMRAAVARGVENIIKKIDEMLTQNGLPDMRSIIASFGKTFENVLNSIAENIPIVVNQIKNLYNFLKPIIPILTSITLGVLASILAHSGYNSVTTLIGKVKTAHSALNNVLKNNPWIRLVLIIAAVIGVFIALYNNNEWFREQVDRIWQAISQYISVALKWIQGIVQVVMEYVTAFFAEKLEQIREFWAENGEQILENVQLAWDTIMNVISVVIEGIREMIQHVTKRIKEIWDKHGDTIMTIISKTWELIKLLIRQTIDNIKSTIKFTLNMIKGIFQVIWPIISNVVKVAWEFIKLIVKSGIDYVAGIIDVIMSLIKGDWEGAWNAIKGIGEKIWRNIEDFFSAIDLVQIGKDIIQGLIDGIGSMASAVWKKVTDISDGVKKTIKGALSIFSPSRWMRDEIGVNLMKGFEVGVDKEKRSVLNKADESAQWMKPDVSGFINRLKGIGPPIGSLLPSYGVTGYKGIGTERDSNNFALGELIDSIQELASRPVSLQVNGREFARFTFDDITEFQELKTNRVKGFRGGGL</sequence>
<keyword evidence="1" id="KW-0812">Transmembrane</keyword>
<gene>
    <name evidence="3" type="ORF">BC6307_17900</name>
</gene>
<keyword evidence="1" id="KW-0472">Membrane</keyword>
<dbReference type="Pfam" id="PF20155">
    <property type="entry name" value="TMP_3"/>
    <property type="match status" value="1"/>
</dbReference>
<dbReference type="NCBIfam" id="TIGR02675">
    <property type="entry name" value="tape_meas_nterm"/>
    <property type="match status" value="1"/>
</dbReference>
<evidence type="ECO:0000313" key="3">
    <source>
        <dbReference type="EMBL" id="AST93001.1"/>
    </source>
</evidence>
<dbReference type="Gene3D" id="1.20.120.20">
    <property type="entry name" value="Apolipoprotein"/>
    <property type="match status" value="1"/>
</dbReference>
<feature type="domain" description="Tape measure protein N-terminal" evidence="2">
    <location>
        <begin position="69"/>
        <end position="261"/>
    </location>
</feature>
<dbReference type="Proteomes" id="UP000215224">
    <property type="component" value="Chromosome"/>
</dbReference>